<dbReference type="EMBL" id="JACHFK010000010">
    <property type="protein sequence ID" value="MBB5378004.1"/>
    <property type="molecule type" value="Genomic_DNA"/>
</dbReference>
<reference evidence="4 5" key="3">
    <citation type="submission" date="2020-08" db="EMBL/GenBank/DDBJ databases">
        <title>Genomic Encyclopedia of Type Strains, Phase IV (KMG-IV): sequencing the most valuable type-strain genomes for metagenomic binning, comparative biology and taxonomic classification.</title>
        <authorList>
            <person name="Goeker M."/>
        </authorList>
    </citation>
    <scope>NUCLEOTIDE SEQUENCE [LARGE SCALE GENOMIC DNA]</scope>
    <source>
        <strain evidence="4 5">DSM 27521</strain>
    </source>
</reference>
<proteinExistence type="predicted"/>
<evidence type="ECO:0000313" key="5">
    <source>
        <dbReference type="Proteomes" id="UP000539473"/>
    </source>
</evidence>
<organism evidence="4 5">
    <name type="scientific">Deinococcus metalli</name>
    <dbReference type="NCBI Taxonomy" id="1141878"/>
    <lineage>
        <taxon>Bacteria</taxon>
        <taxon>Thermotogati</taxon>
        <taxon>Deinococcota</taxon>
        <taxon>Deinococci</taxon>
        <taxon>Deinococcales</taxon>
        <taxon>Deinococcaceae</taxon>
        <taxon>Deinococcus</taxon>
    </lineage>
</organism>
<comment type="caution">
    <text evidence="4">The sequence shown here is derived from an EMBL/GenBank/DDBJ whole genome shotgun (WGS) entry which is preliminary data.</text>
</comment>
<dbReference type="Proteomes" id="UP000619376">
    <property type="component" value="Unassembled WGS sequence"/>
</dbReference>
<dbReference type="Proteomes" id="UP000539473">
    <property type="component" value="Unassembled WGS sequence"/>
</dbReference>
<dbReference type="RefSeq" id="WP_184114073.1">
    <property type="nucleotide sequence ID" value="NZ_BNAJ01000009.1"/>
</dbReference>
<dbReference type="InterPro" id="IPR019060">
    <property type="entry name" value="DUF2382"/>
</dbReference>
<evidence type="ECO:0000259" key="2">
    <source>
        <dbReference type="Pfam" id="PF09557"/>
    </source>
</evidence>
<feature type="compositionally biased region" description="Polar residues" evidence="1">
    <location>
        <begin position="124"/>
        <end position="142"/>
    </location>
</feature>
<feature type="region of interest" description="Disordered" evidence="1">
    <location>
        <begin position="118"/>
        <end position="142"/>
    </location>
</feature>
<evidence type="ECO:0000256" key="1">
    <source>
        <dbReference type="SAM" id="MobiDB-lite"/>
    </source>
</evidence>
<keyword evidence="6" id="KW-1185">Reference proteome</keyword>
<accession>A0A7W8NPH6</accession>
<evidence type="ECO:0000313" key="6">
    <source>
        <dbReference type="Proteomes" id="UP000619376"/>
    </source>
</evidence>
<sequence>MTAPERQTLELREEVLTVEKQRDVYAQVTLRRERRVRTEVVQLELVSEVLVIAAQPGGPAVMVDGTLLQAGETRELVLYEERALPGKDVVVTQEVHVRKAAQTEWHTEDVELAYEELVVERSPQRTSQDQDGTQHQPDSSPG</sequence>
<feature type="domain" description="DUF2382" evidence="2">
    <location>
        <begin position="9"/>
        <end position="104"/>
    </location>
</feature>
<evidence type="ECO:0000313" key="4">
    <source>
        <dbReference type="EMBL" id="MBB5378004.1"/>
    </source>
</evidence>
<dbReference type="Pfam" id="PF09557">
    <property type="entry name" value="DUF2382"/>
    <property type="match status" value="1"/>
</dbReference>
<dbReference type="EMBL" id="BNAJ01000009">
    <property type="protein sequence ID" value="GHF53721.1"/>
    <property type="molecule type" value="Genomic_DNA"/>
</dbReference>
<reference evidence="3" key="4">
    <citation type="submission" date="2024-05" db="EMBL/GenBank/DDBJ databases">
        <authorList>
            <person name="Sun Q."/>
            <person name="Zhou Y."/>
        </authorList>
    </citation>
    <scope>NUCLEOTIDE SEQUENCE</scope>
    <source>
        <strain evidence="3">CGMCC 1.18437</strain>
    </source>
</reference>
<reference evidence="3" key="1">
    <citation type="journal article" date="2014" name="Int. J. Syst. Evol. Microbiol.">
        <title>Complete genome of a new Firmicutes species belonging to the dominant human colonic microbiota ('Ruminococcus bicirculans') reveals two chromosomes and a selective capacity to utilize plant glucans.</title>
        <authorList>
            <consortium name="NISC Comparative Sequencing Program"/>
            <person name="Wegmann U."/>
            <person name="Louis P."/>
            <person name="Goesmann A."/>
            <person name="Henrissat B."/>
            <person name="Duncan S.H."/>
            <person name="Flint H.J."/>
        </authorList>
    </citation>
    <scope>NUCLEOTIDE SEQUENCE</scope>
    <source>
        <strain evidence="3">CGMCC 1.18437</strain>
    </source>
</reference>
<gene>
    <name evidence="3" type="ORF">GCM10017781_32440</name>
    <name evidence="4" type="ORF">HNQ07_003505</name>
</gene>
<evidence type="ECO:0000313" key="3">
    <source>
        <dbReference type="EMBL" id="GHF53721.1"/>
    </source>
</evidence>
<protein>
    <submittedName>
        <fullName evidence="4">Stress response protein YsnF</fullName>
    </submittedName>
</protein>
<name>A0A7W8NPH6_9DEIO</name>
<dbReference type="AlphaFoldDB" id="A0A7W8NPH6"/>
<reference evidence="6" key="2">
    <citation type="journal article" date="2019" name="Int. J. Syst. Evol. Microbiol.">
        <title>The Global Catalogue of Microorganisms (GCM) 10K type strain sequencing project: providing services to taxonomists for standard genome sequencing and annotation.</title>
        <authorList>
            <consortium name="The Broad Institute Genomics Platform"/>
            <consortium name="The Broad Institute Genome Sequencing Center for Infectious Disease"/>
            <person name="Wu L."/>
            <person name="Ma J."/>
        </authorList>
    </citation>
    <scope>NUCLEOTIDE SEQUENCE [LARGE SCALE GENOMIC DNA]</scope>
    <source>
        <strain evidence="6">CGMCC 1.18437</strain>
    </source>
</reference>